<dbReference type="RefSeq" id="WP_306705189.1">
    <property type="nucleotide sequence ID" value="NZ_JAUJFI010000030.1"/>
</dbReference>
<evidence type="ECO:0000256" key="1">
    <source>
        <dbReference type="SAM" id="MobiDB-lite"/>
    </source>
</evidence>
<feature type="chain" id="PRO_5047336052" evidence="2">
    <location>
        <begin position="26"/>
        <end position="47"/>
    </location>
</feature>
<protein>
    <submittedName>
        <fullName evidence="3">Uncharacterized protein</fullName>
    </submittedName>
</protein>
<feature type="signal peptide" evidence="2">
    <location>
        <begin position="1"/>
        <end position="25"/>
    </location>
</feature>
<name>A0ABU0WF40_9PROT</name>
<evidence type="ECO:0000313" key="4">
    <source>
        <dbReference type="Proteomes" id="UP001227317"/>
    </source>
</evidence>
<evidence type="ECO:0000313" key="3">
    <source>
        <dbReference type="EMBL" id="MDQ2102775.1"/>
    </source>
</evidence>
<proteinExistence type="predicted"/>
<feature type="region of interest" description="Disordered" evidence="1">
    <location>
        <begin position="23"/>
        <end position="47"/>
    </location>
</feature>
<keyword evidence="2" id="KW-0732">Signal</keyword>
<sequence>MSSFSRKMLPAVALATMLSAPLAQAQTSDQDHGAHHRPHGHDVRIRP</sequence>
<organism evidence="3 4">
    <name type="scientific">Azospirillum isscasi</name>
    <dbReference type="NCBI Taxonomy" id="3053926"/>
    <lineage>
        <taxon>Bacteria</taxon>
        <taxon>Pseudomonadati</taxon>
        <taxon>Pseudomonadota</taxon>
        <taxon>Alphaproteobacteria</taxon>
        <taxon>Rhodospirillales</taxon>
        <taxon>Azospirillaceae</taxon>
        <taxon>Azospirillum</taxon>
    </lineage>
</organism>
<evidence type="ECO:0000256" key="2">
    <source>
        <dbReference type="SAM" id="SignalP"/>
    </source>
</evidence>
<dbReference type="EMBL" id="JAUJFI010000030">
    <property type="protein sequence ID" value="MDQ2102775.1"/>
    <property type="molecule type" value="Genomic_DNA"/>
</dbReference>
<gene>
    <name evidence="3" type="ORF">QSG27_08745</name>
</gene>
<dbReference type="Proteomes" id="UP001227317">
    <property type="component" value="Unassembled WGS sequence"/>
</dbReference>
<reference evidence="3 4" key="1">
    <citation type="submission" date="2023-06" db="EMBL/GenBank/DDBJ databases">
        <title>Azospirillum isscasensis sp.nov, a bacterium isolated from rhizosphere soil of rice.</title>
        <authorList>
            <person name="Wang H."/>
        </authorList>
    </citation>
    <scope>NUCLEOTIDE SEQUENCE [LARGE SCALE GENOMIC DNA]</scope>
    <source>
        <strain evidence="3 4">C340-1</strain>
    </source>
</reference>
<keyword evidence="4" id="KW-1185">Reference proteome</keyword>
<comment type="caution">
    <text evidence="3">The sequence shown here is derived from an EMBL/GenBank/DDBJ whole genome shotgun (WGS) entry which is preliminary data.</text>
</comment>
<accession>A0ABU0WF40</accession>